<organism evidence="2 3">
    <name type="scientific">Hanseniaspora guilliermondii</name>
    <dbReference type="NCBI Taxonomy" id="56406"/>
    <lineage>
        <taxon>Eukaryota</taxon>
        <taxon>Fungi</taxon>
        <taxon>Dikarya</taxon>
        <taxon>Ascomycota</taxon>
        <taxon>Saccharomycotina</taxon>
        <taxon>Saccharomycetes</taxon>
        <taxon>Saccharomycodales</taxon>
        <taxon>Saccharomycodaceae</taxon>
        <taxon>Hanseniaspora</taxon>
    </lineage>
</organism>
<evidence type="ECO:0000313" key="2">
    <source>
        <dbReference type="EMBL" id="SGZ41657.1"/>
    </source>
</evidence>
<sequence length="377" mass="44905">MSLENDLKLEIKQNKEYINNLLEQNEHLNNMLESLQKRQAKDELIIPSLRAKMKKYYDLYHGQLESMKQMEEENKHYREEVWNMREEVKQMEVEISTLRNKDNDDKTEPLVQENNVLIFKIDALNKKIEQLEEEVKNERQFKERDNPHRRVSSVTNCNSTFLKDNNHSDNEFNDTNLLLKQADDIIRGPMDKEEEKDLIDDLERVLRTYQRKFDEEDAKKKKIDQTFKLFERIKERMMNKEETPKRDTVETPMKLNNLERKIESISETLARLVEKKETKSKKPYMASTIKRYPKLDLDDVSVNESQMDVLGQRRSSEIEQTQVKQNIMDNIERNVSNATSRTLNSVRNGLDNMDTLNKICAEFEGREVNIDEIVDNH</sequence>
<name>A0A1L0CSS5_9ASCO</name>
<accession>A0A1L0CSS5</accession>
<dbReference type="OrthoDB" id="3973111at2759"/>
<evidence type="ECO:0000256" key="1">
    <source>
        <dbReference type="SAM" id="Coils"/>
    </source>
</evidence>
<gene>
    <name evidence="2" type="ORF">HGUI_03858</name>
</gene>
<feature type="coiled-coil region" evidence="1">
    <location>
        <begin position="192"/>
        <end position="219"/>
    </location>
</feature>
<protein>
    <submittedName>
        <fullName evidence="2">Uncharacterized protein</fullName>
    </submittedName>
</protein>
<keyword evidence="3" id="KW-1185">Reference proteome</keyword>
<evidence type="ECO:0000313" key="3">
    <source>
        <dbReference type="Proteomes" id="UP000183365"/>
    </source>
</evidence>
<keyword evidence="1" id="KW-0175">Coiled coil</keyword>
<dbReference type="Proteomes" id="UP000183365">
    <property type="component" value="Unassembled WGS sequence"/>
</dbReference>
<dbReference type="EMBL" id="FQNF01000127">
    <property type="protein sequence ID" value="SGZ41657.1"/>
    <property type="molecule type" value="Genomic_DNA"/>
</dbReference>
<reference evidence="3" key="1">
    <citation type="submission" date="2016-11" db="EMBL/GenBank/DDBJ databases">
        <authorList>
            <person name="Guldener U."/>
        </authorList>
    </citation>
    <scope>NUCLEOTIDE SEQUENCE [LARGE SCALE GENOMIC DNA]</scope>
</reference>
<dbReference type="AlphaFoldDB" id="A0A1L0CSS5"/>
<dbReference type="VEuPathDB" id="FungiDB:HGUI_03858"/>
<feature type="coiled-coil region" evidence="1">
    <location>
        <begin position="11"/>
        <end position="145"/>
    </location>
</feature>
<proteinExistence type="predicted"/>